<reference evidence="2 3" key="1">
    <citation type="submission" date="2016-09" db="EMBL/GenBank/DDBJ databases">
        <title>The draft genome of Dichanthelium oligosanthes: A C3 panicoid grass species.</title>
        <authorList>
            <person name="Studer A.J."/>
            <person name="Schnable J.C."/>
            <person name="Brutnell T.P."/>
        </authorList>
    </citation>
    <scope>NUCLEOTIDE SEQUENCE [LARGE SCALE GENOMIC DNA]</scope>
    <source>
        <strain evidence="3">cv. Kellogg 1175</strain>
        <tissue evidence="2">Leaf</tissue>
    </source>
</reference>
<evidence type="ECO:0000256" key="1">
    <source>
        <dbReference type="SAM" id="MobiDB-lite"/>
    </source>
</evidence>
<gene>
    <name evidence="2" type="ORF">BAE44_0001340</name>
</gene>
<proteinExistence type="predicted"/>
<protein>
    <submittedName>
        <fullName evidence="2">Uncharacterized protein</fullName>
    </submittedName>
</protein>
<sequence>MDSMLASHEAALRHLLVGVDDAAPESVAAWLAVATRHLFGNLTTKSQVKNTNEDARGGREKRDLSAALL</sequence>
<dbReference type="Proteomes" id="UP000095767">
    <property type="component" value="Unassembled WGS sequence"/>
</dbReference>
<evidence type="ECO:0000313" key="3">
    <source>
        <dbReference type="Proteomes" id="UP000095767"/>
    </source>
</evidence>
<name>A0A1E5WJQ2_9POAL</name>
<dbReference type="EMBL" id="LWDX02004796">
    <property type="protein sequence ID" value="OEL37641.1"/>
    <property type="molecule type" value="Genomic_DNA"/>
</dbReference>
<dbReference type="AlphaFoldDB" id="A0A1E5WJQ2"/>
<keyword evidence="3" id="KW-1185">Reference proteome</keyword>
<comment type="caution">
    <text evidence="2">The sequence shown here is derived from an EMBL/GenBank/DDBJ whole genome shotgun (WGS) entry which is preliminary data.</text>
</comment>
<accession>A0A1E5WJQ2</accession>
<feature type="region of interest" description="Disordered" evidence="1">
    <location>
        <begin position="48"/>
        <end position="69"/>
    </location>
</feature>
<feature type="compositionally biased region" description="Basic and acidic residues" evidence="1">
    <location>
        <begin position="51"/>
        <end position="69"/>
    </location>
</feature>
<organism evidence="2 3">
    <name type="scientific">Dichanthelium oligosanthes</name>
    <dbReference type="NCBI Taxonomy" id="888268"/>
    <lineage>
        <taxon>Eukaryota</taxon>
        <taxon>Viridiplantae</taxon>
        <taxon>Streptophyta</taxon>
        <taxon>Embryophyta</taxon>
        <taxon>Tracheophyta</taxon>
        <taxon>Spermatophyta</taxon>
        <taxon>Magnoliopsida</taxon>
        <taxon>Liliopsida</taxon>
        <taxon>Poales</taxon>
        <taxon>Poaceae</taxon>
        <taxon>PACMAD clade</taxon>
        <taxon>Panicoideae</taxon>
        <taxon>Panicodae</taxon>
        <taxon>Paniceae</taxon>
        <taxon>Dichantheliinae</taxon>
        <taxon>Dichanthelium</taxon>
    </lineage>
</organism>
<evidence type="ECO:0000313" key="2">
    <source>
        <dbReference type="EMBL" id="OEL37641.1"/>
    </source>
</evidence>